<keyword evidence="5" id="KW-1185">Reference proteome</keyword>
<feature type="compositionally biased region" description="Low complexity" evidence="2">
    <location>
        <begin position="291"/>
        <end position="302"/>
    </location>
</feature>
<dbReference type="CDD" id="cd14667">
    <property type="entry name" value="3D_containing_proteins"/>
    <property type="match status" value="1"/>
</dbReference>
<evidence type="ECO:0000259" key="3">
    <source>
        <dbReference type="PROSITE" id="PS51109"/>
    </source>
</evidence>
<evidence type="ECO:0000256" key="2">
    <source>
        <dbReference type="SAM" id="MobiDB-lite"/>
    </source>
</evidence>
<dbReference type="Pfam" id="PF07501">
    <property type="entry name" value="G5"/>
    <property type="match status" value="1"/>
</dbReference>
<keyword evidence="1" id="KW-0732">Signal</keyword>
<dbReference type="GO" id="GO:0004553">
    <property type="term" value="F:hydrolase activity, hydrolyzing O-glycosyl compounds"/>
    <property type="evidence" value="ECO:0007669"/>
    <property type="project" value="InterPro"/>
</dbReference>
<dbReference type="GO" id="GO:0019867">
    <property type="term" value="C:outer membrane"/>
    <property type="evidence" value="ECO:0007669"/>
    <property type="project" value="InterPro"/>
</dbReference>
<feature type="region of interest" description="Disordered" evidence="2">
    <location>
        <begin position="287"/>
        <end position="306"/>
    </location>
</feature>
<evidence type="ECO:0000256" key="1">
    <source>
        <dbReference type="ARBA" id="ARBA00022729"/>
    </source>
</evidence>
<dbReference type="PANTHER" id="PTHR39160:SF4">
    <property type="entry name" value="RESUSCITATION-PROMOTING FACTOR RPFB"/>
    <property type="match status" value="1"/>
</dbReference>
<reference evidence="4 5" key="1">
    <citation type="submission" date="2020-08" db="EMBL/GenBank/DDBJ databases">
        <title>Genomic Encyclopedia of Type Strains, Phase IV (KMG-IV): sequencing the most valuable type-strain genomes for metagenomic binning, comparative biology and taxonomic classification.</title>
        <authorList>
            <person name="Goeker M."/>
        </authorList>
    </citation>
    <scope>NUCLEOTIDE SEQUENCE [LARGE SCALE GENOMIC DNA]</scope>
    <source>
        <strain evidence="4 5">DSM 24696</strain>
    </source>
</reference>
<sequence>MIQKIKPVFSSNILRNKWVISGVSFLLLLIVTAFASYEFTKLSVTLNMDGEEQIVFTHEATVEGLLQEQEVDVTSRDEVIPSLDTKLEDDMVVTYKPANLVIFTKNGETGTVWTTAETVSDLLHEKEIKVSEYDRIEPSLRAPISERTSVVYEESFPVTINVDGDEEEVWTIPTNVANLLDRENITLNDDDFVEPKKEEEITSEMDINVVRVETKEEIVEESKNYATVTRNDDSLPSGEERVIEAGTEGKLEKHYEVTYENGEEVSRELIEEMTISEPEDRIVAVGTRQPSSGVSRSSSGTSGNAGEWRTFTSTAYTAYCTGCSGVTATGIDLRSNPNQNVIAVDPNVIPLGSRVEIEGKGVYLAADTGGAIQGEKIDIFKPDGAHSYGRQSVRIRILE</sequence>
<dbReference type="Pfam" id="PF06725">
    <property type="entry name" value="3D"/>
    <property type="match status" value="1"/>
</dbReference>
<proteinExistence type="predicted"/>
<dbReference type="EMBL" id="JACHHB010000018">
    <property type="protein sequence ID" value="MBB5174917.1"/>
    <property type="molecule type" value="Genomic_DNA"/>
</dbReference>
<dbReference type="Pfam" id="PF03990">
    <property type="entry name" value="DUF348"/>
    <property type="match status" value="3"/>
</dbReference>
<dbReference type="Gene3D" id="2.40.40.10">
    <property type="entry name" value="RlpA-like domain"/>
    <property type="match status" value="1"/>
</dbReference>
<dbReference type="InterPro" id="IPR011098">
    <property type="entry name" value="G5_dom"/>
</dbReference>
<dbReference type="InterPro" id="IPR036908">
    <property type="entry name" value="RlpA-like_sf"/>
</dbReference>
<gene>
    <name evidence="4" type="ORF">HNQ41_003140</name>
</gene>
<dbReference type="PROSITE" id="PS51109">
    <property type="entry name" value="G5"/>
    <property type="match status" value="1"/>
</dbReference>
<evidence type="ECO:0000313" key="5">
    <source>
        <dbReference type="Proteomes" id="UP000551878"/>
    </source>
</evidence>
<comment type="caution">
    <text evidence="4">The sequence shown here is derived from an EMBL/GenBank/DDBJ whole genome shotgun (WGS) entry which is preliminary data.</text>
</comment>
<name>A0A840QUI6_9BACI</name>
<dbReference type="GO" id="GO:0009254">
    <property type="term" value="P:peptidoglycan turnover"/>
    <property type="evidence" value="ECO:0007669"/>
    <property type="project" value="InterPro"/>
</dbReference>
<accession>A0A840QUI6</accession>
<dbReference type="PANTHER" id="PTHR39160">
    <property type="entry name" value="CELL WALL-BINDING PROTEIN YOCH"/>
    <property type="match status" value="1"/>
</dbReference>
<protein>
    <submittedName>
        <fullName evidence="4">Uncharacterized protein YabE (DUF348 family)</fullName>
    </submittedName>
</protein>
<dbReference type="SMART" id="SM01208">
    <property type="entry name" value="G5"/>
    <property type="match status" value="1"/>
</dbReference>
<dbReference type="RefSeq" id="WP_184665315.1">
    <property type="nucleotide sequence ID" value="NZ_JACHHB010000018.1"/>
</dbReference>
<dbReference type="Proteomes" id="UP000551878">
    <property type="component" value="Unassembled WGS sequence"/>
</dbReference>
<feature type="domain" description="G5" evidence="3">
    <location>
        <begin position="209"/>
        <end position="289"/>
    </location>
</feature>
<dbReference type="AlphaFoldDB" id="A0A840QUI6"/>
<evidence type="ECO:0000313" key="4">
    <source>
        <dbReference type="EMBL" id="MBB5174917.1"/>
    </source>
</evidence>
<dbReference type="Gene3D" id="2.20.230.10">
    <property type="entry name" value="Resuscitation-promoting factor rpfb"/>
    <property type="match status" value="1"/>
</dbReference>
<dbReference type="InterPro" id="IPR007137">
    <property type="entry name" value="DUF348"/>
</dbReference>
<dbReference type="InterPro" id="IPR051933">
    <property type="entry name" value="Resuscitation_pf_RpfB"/>
</dbReference>
<organism evidence="4 5">
    <name type="scientific">Texcoconibacillus texcoconensis</name>
    <dbReference type="NCBI Taxonomy" id="1095777"/>
    <lineage>
        <taxon>Bacteria</taxon>
        <taxon>Bacillati</taxon>
        <taxon>Bacillota</taxon>
        <taxon>Bacilli</taxon>
        <taxon>Bacillales</taxon>
        <taxon>Bacillaceae</taxon>
        <taxon>Texcoconibacillus</taxon>
    </lineage>
</organism>
<dbReference type="InterPro" id="IPR059180">
    <property type="entry name" value="3D_YorM"/>
</dbReference>
<dbReference type="SUPFAM" id="SSF50685">
    <property type="entry name" value="Barwin-like endoglucanases"/>
    <property type="match status" value="1"/>
</dbReference>
<dbReference type="InterPro" id="IPR010611">
    <property type="entry name" value="3D_dom"/>
</dbReference>